<evidence type="ECO:0000313" key="3">
    <source>
        <dbReference type="Proteomes" id="UP000554286"/>
    </source>
</evidence>
<dbReference type="EMBL" id="JACIGK010000018">
    <property type="protein sequence ID" value="MBB4266875.1"/>
    <property type="molecule type" value="Genomic_DNA"/>
</dbReference>
<proteinExistence type="predicted"/>
<dbReference type="AlphaFoldDB" id="A0A7W6RE44"/>
<keyword evidence="3" id="KW-1185">Reference proteome</keyword>
<organism evidence="2 3">
    <name type="scientific">Roseospira visakhapatnamensis</name>
    <dbReference type="NCBI Taxonomy" id="390880"/>
    <lineage>
        <taxon>Bacteria</taxon>
        <taxon>Pseudomonadati</taxon>
        <taxon>Pseudomonadota</taxon>
        <taxon>Alphaproteobacteria</taxon>
        <taxon>Rhodospirillales</taxon>
        <taxon>Rhodospirillaceae</taxon>
        <taxon>Roseospira</taxon>
    </lineage>
</organism>
<dbReference type="RefSeq" id="WP_184045715.1">
    <property type="nucleotide sequence ID" value="NZ_JACIGK010000018.1"/>
</dbReference>
<evidence type="ECO:0000256" key="1">
    <source>
        <dbReference type="SAM" id="SignalP"/>
    </source>
</evidence>
<dbReference type="Proteomes" id="UP000554286">
    <property type="component" value="Unassembled WGS sequence"/>
</dbReference>
<comment type="caution">
    <text evidence="2">The sequence shown here is derived from an EMBL/GenBank/DDBJ whole genome shotgun (WGS) entry which is preliminary data.</text>
</comment>
<gene>
    <name evidence="2" type="ORF">GGD89_002511</name>
</gene>
<reference evidence="2 3" key="1">
    <citation type="submission" date="2020-08" db="EMBL/GenBank/DDBJ databases">
        <title>Genome sequencing of Purple Non-Sulfur Bacteria from various extreme environments.</title>
        <authorList>
            <person name="Mayer M."/>
        </authorList>
    </citation>
    <scope>NUCLEOTIDE SEQUENCE [LARGE SCALE GENOMIC DNA]</scope>
    <source>
        <strain evidence="2 3">JA131</strain>
    </source>
</reference>
<protein>
    <submittedName>
        <fullName evidence="2">Uncharacterized protein</fullName>
    </submittedName>
</protein>
<feature type="signal peptide" evidence="1">
    <location>
        <begin position="1"/>
        <end position="21"/>
    </location>
</feature>
<feature type="chain" id="PRO_5031556352" evidence="1">
    <location>
        <begin position="22"/>
        <end position="174"/>
    </location>
</feature>
<accession>A0A7W6RE44</accession>
<keyword evidence="1" id="KW-0732">Signal</keyword>
<evidence type="ECO:0000313" key="2">
    <source>
        <dbReference type="EMBL" id="MBB4266875.1"/>
    </source>
</evidence>
<name>A0A7W6RE44_9PROT</name>
<dbReference type="PROSITE" id="PS51257">
    <property type="entry name" value="PROKAR_LIPOPROTEIN"/>
    <property type="match status" value="1"/>
</dbReference>
<sequence>MPRRIPTLAAAVLALTLTACGDDPQSITDLNPDFTVTEEAVDGGTVLVVGTTSAGFSPYMDVVDLGVDMERIGRFIAAHPDKHPGVTSVRLEVTTPTQNRLGHAGKTRSMNLVMDRTTIAKINYENMTTWGMLNLTTPTVLHPVGRQLIAGYCEDDTAMEYSPDFCLAVLLSPR</sequence>